<dbReference type="InterPro" id="IPR050954">
    <property type="entry name" value="ET_IronSulfur_Cluster-Binding"/>
</dbReference>
<evidence type="ECO:0000256" key="2">
    <source>
        <dbReference type="ARBA" id="ARBA00022723"/>
    </source>
</evidence>
<evidence type="ECO:0000256" key="1">
    <source>
        <dbReference type="ARBA" id="ARBA00022485"/>
    </source>
</evidence>
<dbReference type="PANTHER" id="PTHR43177:SF3">
    <property type="entry name" value="PROTEIN NRFC HOMOLOG"/>
    <property type="match status" value="1"/>
</dbReference>
<dbReference type="PROSITE" id="PS51379">
    <property type="entry name" value="4FE4S_FER_2"/>
    <property type="match status" value="2"/>
</dbReference>
<reference evidence="6" key="1">
    <citation type="submission" date="2021-02" db="EMBL/GenBank/DDBJ databases">
        <title>Infant gut strain persistence is associated with maternal origin, phylogeny, and functional potential including surface adhesion and iron acquisition.</title>
        <authorList>
            <person name="Lou Y.C."/>
        </authorList>
    </citation>
    <scope>NUCLEOTIDE SEQUENCE</scope>
    <source>
        <strain evidence="6">L2_039_000G1_dasL2_039_000G1_concoct_11</strain>
    </source>
</reference>
<dbReference type="PANTHER" id="PTHR43177">
    <property type="entry name" value="PROTEIN NRFC"/>
    <property type="match status" value="1"/>
</dbReference>
<dbReference type="EMBL" id="JAGZSV010000001">
    <property type="protein sequence ID" value="MBS6939901.1"/>
    <property type="molecule type" value="Genomic_DNA"/>
</dbReference>
<feature type="domain" description="4Fe-4S ferredoxin-type" evidence="5">
    <location>
        <begin position="3"/>
        <end position="31"/>
    </location>
</feature>
<dbReference type="InterPro" id="IPR017896">
    <property type="entry name" value="4Fe4S_Fe-S-bd"/>
</dbReference>
<dbReference type="SUPFAM" id="SSF54862">
    <property type="entry name" value="4Fe-4S ferredoxins"/>
    <property type="match status" value="1"/>
</dbReference>
<evidence type="ECO:0000313" key="7">
    <source>
        <dbReference type="Proteomes" id="UP000727506"/>
    </source>
</evidence>
<gene>
    <name evidence="6" type="ORF">KH142_00140</name>
</gene>
<dbReference type="AlphaFoldDB" id="A0A943YX78"/>
<evidence type="ECO:0000259" key="5">
    <source>
        <dbReference type="PROSITE" id="PS51379"/>
    </source>
</evidence>
<keyword evidence="2" id="KW-0479">Metal-binding</keyword>
<proteinExistence type="predicted"/>
<evidence type="ECO:0000313" key="6">
    <source>
        <dbReference type="EMBL" id="MBS6939901.1"/>
    </source>
</evidence>
<dbReference type="GO" id="GO:0046872">
    <property type="term" value="F:metal ion binding"/>
    <property type="evidence" value="ECO:0007669"/>
    <property type="project" value="UniProtKB-KW"/>
</dbReference>
<keyword evidence="1" id="KW-0004">4Fe-4S</keyword>
<dbReference type="Gene3D" id="3.30.70.20">
    <property type="match status" value="2"/>
</dbReference>
<dbReference type="Pfam" id="PF13247">
    <property type="entry name" value="Fer4_11"/>
    <property type="match status" value="2"/>
</dbReference>
<evidence type="ECO:0000256" key="3">
    <source>
        <dbReference type="ARBA" id="ARBA00023004"/>
    </source>
</evidence>
<dbReference type="GO" id="GO:0051539">
    <property type="term" value="F:4 iron, 4 sulfur cluster binding"/>
    <property type="evidence" value="ECO:0007669"/>
    <property type="project" value="UniProtKB-KW"/>
</dbReference>
<organism evidence="6 7">
    <name type="scientific">Slackia piriformis</name>
    <dbReference type="NCBI Taxonomy" id="626934"/>
    <lineage>
        <taxon>Bacteria</taxon>
        <taxon>Bacillati</taxon>
        <taxon>Actinomycetota</taxon>
        <taxon>Coriobacteriia</taxon>
        <taxon>Eggerthellales</taxon>
        <taxon>Eggerthellaceae</taxon>
        <taxon>Slackia</taxon>
    </lineage>
</organism>
<comment type="caution">
    <text evidence="6">The sequence shown here is derived from an EMBL/GenBank/DDBJ whole genome shotgun (WGS) entry which is preliminary data.</text>
</comment>
<dbReference type="CDD" id="cd10551">
    <property type="entry name" value="PsrB"/>
    <property type="match status" value="1"/>
</dbReference>
<dbReference type="InterPro" id="IPR017900">
    <property type="entry name" value="4Fe4S_Fe_S_CS"/>
</dbReference>
<dbReference type="Proteomes" id="UP000727506">
    <property type="component" value="Unassembled WGS sequence"/>
</dbReference>
<sequence>MAYGMLIDQKKCIGCHACSIACKEAHGTPPAVTRSHVIREIEGTYPNVRRNIVPTLCMHCENAPCIAACAVEGATYKREDGIVMIDKEKCIGCKACIAACPYGSRYYCESEQGYFGELNEYENVMYPIYMPHGTVDKCTFCVERVDGDGSPQACVAACPTNARYFGDLDDIKAKAEAEGGYQLLPEEGTNPSVWYIPCTVTEAGAASKPAE</sequence>
<name>A0A943YX78_9ACTN</name>
<keyword evidence="4" id="KW-0411">Iron-sulfur</keyword>
<feature type="domain" description="4Fe-4S ferredoxin-type" evidence="5">
    <location>
        <begin position="81"/>
        <end position="110"/>
    </location>
</feature>
<protein>
    <submittedName>
        <fullName evidence="6">4Fe-4S dicluster domain-containing protein</fullName>
    </submittedName>
</protein>
<accession>A0A943YX78</accession>
<dbReference type="Pfam" id="PF12797">
    <property type="entry name" value="Fer4_2"/>
    <property type="match status" value="1"/>
</dbReference>
<keyword evidence="3" id="KW-0408">Iron</keyword>
<dbReference type="PROSITE" id="PS00198">
    <property type="entry name" value="4FE4S_FER_1"/>
    <property type="match status" value="1"/>
</dbReference>
<evidence type="ECO:0000256" key="4">
    <source>
        <dbReference type="ARBA" id="ARBA00023014"/>
    </source>
</evidence>